<proteinExistence type="predicted"/>
<evidence type="ECO:0000313" key="1">
    <source>
        <dbReference type="EMBL" id="KAG5178445.1"/>
    </source>
</evidence>
<accession>A0A835YRS9</accession>
<dbReference type="PANTHER" id="PTHR34407:SF1">
    <property type="entry name" value="SGNH HYDROLASE-TYPE ESTERASE DOMAIN-CONTAINING PROTEIN"/>
    <property type="match status" value="1"/>
</dbReference>
<dbReference type="OrthoDB" id="42308at2759"/>
<evidence type="ECO:0000313" key="2">
    <source>
        <dbReference type="Proteomes" id="UP000664859"/>
    </source>
</evidence>
<dbReference type="AlphaFoldDB" id="A0A835YRS9"/>
<name>A0A835YRS9_9STRA</name>
<gene>
    <name evidence="1" type="ORF">JKP88DRAFT_350311</name>
</gene>
<dbReference type="PANTHER" id="PTHR34407">
    <property type="entry name" value="EXPRESSED PROTEIN"/>
    <property type="match status" value="1"/>
</dbReference>
<dbReference type="EMBL" id="JAFCMP010000515">
    <property type="protein sequence ID" value="KAG5178445.1"/>
    <property type="molecule type" value="Genomic_DNA"/>
</dbReference>
<comment type="caution">
    <text evidence="1">The sequence shown here is derived from an EMBL/GenBank/DDBJ whole genome shotgun (WGS) entry which is preliminary data.</text>
</comment>
<organism evidence="1 2">
    <name type="scientific">Tribonema minus</name>
    <dbReference type="NCBI Taxonomy" id="303371"/>
    <lineage>
        <taxon>Eukaryota</taxon>
        <taxon>Sar</taxon>
        <taxon>Stramenopiles</taxon>
        <taxon>Ochrophyta</taxon>
        <taxon>PX clade</taxon>
        <taxon>Xanthophyceae</taxon>
        <taxon>Tribonematales</taxon>
        <taxon>Tribonemataceae</taxon>
        <taxon>Tribonema</taxon>
    </lineage>
</organism>
<keyword evidence="2" id="KW-1185">Reference proteome</keyword>
<protein>
    <submittedName>
        <fullName evidence="1">Uncharacterized protein</fullName>
    </submittedName>
</protein>
<dbReference type="Proteomes" id="UP000664859">
    <property type="component" value="Unassembled WGS sequence"/>
</dbReference>
<sequence>MRSLKKKYGWQMKPLFKDAWYDLPDGGRAVKQRLLHAIVHQRNFTMAFTGISNTAGHDNRITESYPMVLEQLFKPVLQLAGVNFHVLNGAMGNTDFLPYSYCVEAHAGAHPDVVSWEMGMEVGNRSCRQTAMAVEAWIRAVLSLPSRPVPLLLNCQADRGGCARGSNAPSAHRVFERVVGRCEGKEHSEYTEEHQLTQWYREYGLHGLNLEFLLAKHACGNPLFAKERLYGGKMGTPRTKSWHPGPPGHLLMAEVLMANYIGLLDVAYREELAKALGLQPYGASGPPRLPEASYCFQEHCTNAGAFTCLTSYYPNWEDHTQLTPHVVDSRFDPTPKFQVGLEKPDAAAAEWIKMTERACRWGANLPMGLPAFAATVNNGPFVRCLRERGEELQLDALNCWGQTAMIWGTGEEPFSPTTAASTSFAPQQEALFIMKIHSAAAASGFSTSTFRSCTNSKMLLVPQRGYLPSNTYRWEVIVNEPLRGIHGFLYDDPEWPIDRKWVIAGGASAGPLHLNFEVKELQNGETAPVLICRQLPQEQTQAEQLAQPVEAIDNMELRLDGQVVSAERPTPQYSHNFCWQLDTAVGNGVHTVTVRAKSAEATMLVRISHLIVPK</sequence>
<reference evidence="1" key="1">
    <citation type="submission" date="2021-02" db="EMBL/GenBank/DDBJ databases">
        <title>First Annotated Genome of the Yellow-green Alga Tribonema minus.</title>
        <authorList>
            <person name="Mahan K.M."/>
        </authorList>
    </citation>
    <scope>NUCLEOTIDE SEQUENCE</scope>
    <source>
        <strain evidence="1">UTEX B ZZ1240</strain>
    </source>
</reference>